<evidence type="ECO:0000259" key="6">
    <source>
        <dbReference type="Pfam" id="PF16206"/>
    </source>
</evidence>
<evidence type="ECO:0000256" key="1">
    <source>
        <dbReference type="ARBA" id="ARBA00008144"/>
    </source>
</evidence>
<evidence type="ECO:0000259" key="7">
    <source>
        <dbReference type="Pfam" id="PF16213"/>
    </source>
</evidence>
<evidence type="ECO:0000313" key="8">
    <source>
        <dbReference type="EMBL" id="OZJ05240.1"/>
    </source>
</evidence>
<feature type="region of interest" description="Disordered" evidence="4">
    <location>
        <begin position="636"/>
        <end position="663"/>
    </location>
</feature>
<sequence>MSGLVSFLQAELLTLSNEARRKHPEIKEASERLSATLRTFKDRTGQTLPQELAHSDETVQPFILACETKNAKLVTIAIGCLQRLITFKALPETSIPNVLKCLDEISTLGVDTQLKILQIILALLGNYNSVHGPLLAESLRVTFHLQESKTAVVNNTAAATLRQLVVSIFDKVAAEDVELFKGGDGDVATPCRTDAYLMFQDLCALINAEPADFLQINKLSKSFGLELRHLSKGKCTHPEFVGVLKLRIGPLIIKMSSEKADFPLTMRLMRLVNVLLRKLSDILVVEGEVFLSLLIKTIESDHPIWHRVLAMEVFRSLCTDPAFLCHTYRSYDMSEGSVNVFSDMVNAFGKVAAENPHLLVASTNRRDSMSESGPGASFYSFTHGTDGGFGLSNQLSSVRIQSIDQLDKTEPPSVPDTYLYYLSLVGLNQVIDGIANQVLPIFNNVHATKPEPSMGKESDPNDILYRFLKSYDGSLEILQEHPSYDTLILMSAMATAAWPGLLASHTFFLTAALDEELFQNVARAYQNFTNVCGMLRLNTPRDAFLTSLCKAAIPPIPSFSPTPGGEQRPSLHSILSSSSTSYMNTSLDSNPHTNLSEKNIICLKVLVNIAVFLGETLDEAWYIVLDTLQEADSIFSSRGSRSSGSAGSGIPRRQSSLMIGPDSTSSHVDQQAILAAAFQRLFDNCRFLGSLALTHFISSLCQLVAEAAGVKENSQRLHRQRPNKESFALAKLALVTRDNITRIIGAQADVPSWKAIVENLEAVAIMPQTPTAMRMQVCDIIGRLVALVTRIEAAEKQQEEKRHLQQLIIELLEKCIKDPRSTVGVGEDYLRANWIRELTGVKLMALDSLDKFIQTSGHSITFGWRPILCIVQAICLGLSQSDADSESIISSRDSLSEVAESTSAEIARTEQDRSPNPQRSLKASGLVKSAFPCLQLICSDFLDLLDASNLFLCIQVLGDFCSQKEDLNISLTAIGILWNVSDYLKNRRLALRGEKSSALIDITVNSVAMLRESLSGDISIRLLDNLWMLLVAELLDISSDDRPEVRNGALQTLFRTIEMNAEHLTEGTWYFCIWKMLIPLIRNINTAAQFAIENRDVRKQPDSQLLLQDSRVTTEKQWEETKIQMLTGIGSIFINHLQSLLHVHDFQSSLRVLLLSLYDHIVHASHDVGMASTRVLQGLADAMQPSKAQNEDSTALHNAIDDVWQIWRSASIDIVQEKDDNFQKFANGDFTAKCFSDRDIAAKDIFSLYEQHARRNYAQELLTVHVSCLGSLVKGMITTWSNDDLTAILNIFSDLLVYPHSPEYRMDEDSMIPLQEAILNATKALQRKEWISQILSQIVDYSLALFTRLDSADKSVQSRKRDFASLTYVGLNKAATVVVAALITSNSTALSLYTDGTYTKVIMGLDAVMKLKYDCPTSYRFAEDTPALWETALNAFMSVVKIGVPCIYRAESAISSEGHVEIWNAIAGAIKRFLFAESIWKVDVDRVIEDQTYDMELLTCCEEHVLKYLGAPRIPESILQTFLNIIAECAQLQQQQRNPKSLGRENYITSLESPNPREELAFTAYSILFKVCSADYEDQSPQKAKVATAAAPMLLTKIQQLMQNYAADRSLMGKLPFPRLREKELTFILQRLLSLEMRAGILLTNTKNPLFQGCKAHMFYLYRSLCQLVVACEDENLELLSSCLRQCADELETPEL</sequence>
<gene>
    <name evidence="8" type="ORF">BZG36_02292</name>
</gene>
<keyword evidence="3" id="KW-0653">Protein transport</keyword>
<organism evidence="8 9">
    <name type="scientific">Bifiguratus adelaidae</name>
    <dbReference type="NCBI Taxonomy" id="1938954"/>
    <lineage>
        <taxon>Eukaryota</taxon>
        <taxon>Fungi</taxon>
        <taxon>Fungi incertae sedis</taxon>
        <taxon>Mucoromycota</taxon>
        <taxon>Mucoromycotina</taxon>
        <taxon>Endogonomycetes</taxon>
        <taxon>Endogonales</taxon>
        <taxon>Endogonales incertae sedis</taxon>
        <taxon>Bifiguratus</taxon>
    </lineage>
</organism>
<evidence type="ECO:0000256" key="4">
    <source>
        <dbReference type="SAM" id="MobiDB-lite"/>
    </source>
</evidence>
<evidence type="ECO:0000313" key="9">
    <source>
        <dbReference type="Proteomes" id="UP000242875"/>
    </source>
</evidence>
<dbReference type="SUPFAM" id="SSF48371">
    <property type="entry name" value="ARM repeat"/>
    <property type="match status" value="1"/>
</dbReference>
<comment type="caution">
    <text evidence="8">The sequence shown here is derived from an EMBL/GenBank/DDBJ whole genome shotgun (WGS) entry which is preliminary data.</text>
</comment>
<dbReference type="Proteomes" id="UP000242875">
    <property type="component" value="Unassembled WGS sequence"/>
</dbReference>
<dbReference type="GO" id="GO:0015031">
    <property type="term" value="P:protein transport"/>
    <property type="evidence" value="ECO:0007669"/>
    <property type="project" value="UniProtKB-KW"/>
</dbReference>
<reference evidence="8 9" key="1">
    <citation type="journal article" date="2017" name="Mycologia">
        <title>Bifiguratus adelaidae, gen. et sp. nov., a new member of Mucoromycotina in endophytic and soil-dwelling habitats.</title>
        <authorList>
            <person name="Torres-Cruz T.J."/>
            <person name="Billingsley Tobias T.L."/>
            <person name="Almatruk M."/>
            <person name="Hesse C."/>
            <person name="Kuske C.R."/>
            <person name="Desiro A."/>
            <person name="Benucci G.M."/>
            <person name="Bonito G."/>
            <person name="Stajich J.E."/>
            <person name="Dunlap C."/>
            <person name="Arnold A.E."/>
            <person name="Porras-Alfaro A."/>
        </authorList>
    </citation>
    <scope>NUCLEOTIDE SEQUENCE [LARGE SCALE GENOMIC DNA]</scope>
    <source>
        <strain evidence="8 9">AZ0501</strain>
    </source>
</reference>
<keyword evidence="9" id="KW-1185">Reference proteome</keyword>
<dbReference type="PANTHER" id="PTHR10663">
    <property type="entry name" value="GUANYL-NUCLEOTIDE EXCHANGE FACTOR"/>
    <property type="match status" value="1"/>
</dbReference>
<keyword evidence="2" id="KW-0813">Transport</keyword>
<dbReference type="InterPro" id="IPR032817">
    <property type="entry name" value="Mon2_C"/>
</dbReference>
<accession>A0A261Y3N3</accession>
<dbReference type="Pfam" id="PF12783">
    <property type="entry name" value="Sec7-like_HUS"/>
    <property type="match status" value="1"/>
</dbReference>
<feature type="domain" description="Mon2 C-terminal" evidence="6">
    <location>
        <begin position="940"/>
        <end position="1191"/>
    </location>
</feature>
<evidence type="ECO:0000256" key="2">
    <source>
        <dbReference type="ARBA" id="ARBA00022448"/>
    </source>
</evidence>
<evidence type="ECO:0000259" key="5">
    <source>
        <dbReference type="Pfam" id="PF12783"/>
    </source>
</evidence>
<name>A0A261Y3N3_9FUNG</name>
<dbReference type="EMBL" id="MVBO01000019">
    <property type="protein sequence ID" value="OZJ05240.1"/>
    <property type="molecule type" value="Genomic_DNA"/>
</dbReference>
<feature type="compositionally biased region" description="Polar residues" evidence="4">
    <location>
        <begin position="654"/>
        <end position="663"/>
    </location>
</feature>
<dbReference type="GO" id="GO:0005794">
    <property type="term" value="C:Golgi apparatus"/>
    <property type="evidence" value="ECO:0007669"/>
    <property type="project" value="UniProtKB-ARBA"/>
</dbReference>
<feature type="domain" description="Mon2/Sec7/BIG1-like HUS" evidence="5">
    <location>
        <begin position="192"/>
        <end position="340"/>
    </location>
</feature>
<dbReference type="Pfam" id="PF16206">
    <property type="entry name" value="Mon2_C"/>
    <property type="match status" value="2"/>
</dbReference>
<dbReference type="OrthoDB" id="294853at2759"/>
<feature type="compositionally biased region" description="Low complexity" evidence="4">
    <location>
        <begin position="636"/>
        <end position="653"/>
    </location>
</feature>
<dbReference type="InterPro" id="IPR032629">
    <property type="entry name" value="DCB_dom"/>
</dbReference>
<protein>
    <recommendedName>
        <fullName evidence="10">Protein MON2 homolog</fullName>
    </recommendedName>
</protein>
<dbReference type="PANTHER" id="PTHR10663:SF333">
    <property type="entry name" value="PROTEIN MON2 HOMOLOG"/>
    <property type="match status" value="1"/>
</dbReference>
<evidence type="ECO:0008006" key="10">
    <source>
        <dbReference type="Google" id="ProtNLM"/>
    </source>
</evidence>
<dbReference type="Pfam" id="PF16213">
    <property type="entry name" value="DCB"/>
    <property type="match status" value="1"/>
</dbReference>
<comment type="similarity">
    <text evidence="1">Belongs to the MON2 family.</text>
</comment>
<dbReference type="InterPro" id="IPR032691">
    <property type="entry name" value="Mon2/Sec7/BIG1-like_HUS"/>
</dbReference>
<proteinExistence type="inferred from homology"/>
<evidence type="ECO:0000256" key="3">
    <source>
        <dbReference type="ARBA" id="ARBA00022927"/>
    </source>
</evidence>
<feature type="domain" description="Mon2 C-terminal" evidence="6">
    <location>
        <begin position="1259"/>
        <end position="1635"/>
    </location>
</feature>
<dbReference type="InterPro" id="IPR016024">
    <property type="entry name" value="ARM-type_fold"/>
</dbReference>
<feature type="domain" description="Mon2/Sec7/BIG1-like dimerisation and cyclophilin-binding" evidence="7">
    <location>
        <begin position="3"/>
        <end position="176"/>
    </location>
</feature>